<feature type="region of interest" description="Disordered" evidence="1">
    <location>
        <begin position="111"/>
        <end position="132"/>
    </location>
</feature>
<gene>
    <name evidence="3" type="ORF">ACFSQ3_04920</name>
</gene>
<name>A0ABW5NHW1_9SPHI</name>
<reference evidence="4" key="1">
    <citation type="journal article" date="2019" name="Int. J. Syst. Evol. Microbiol.">
        <title>The Global Catalogue of Microorganisms (GCM) 10K type strain sequencing project: providing services to taxonomists for standard genome sequencing and annotation.</title>
        <authorList>
            <consortium name="The Broad Institute Genomics Platform"/>
            <consortium name="The Broad Institute Genome Sequencing Center for Infectious Disease"/>
            <person name="Wu L."/>
            <person name="Ma J."/>
        </authorList>
    </citation>
    <scope>NUCLEOTIDE SEQUENCE [LARGE SCALE GENOMIC DNA]</scope>
    <source>
        <strain evidence="4">KCTC 42248</strain>
    </source>
</reference>
<proteinExistence type="predicted"/>
<evidence type="ECO:0000256" key="1">
    <source>
        <dbReference type="SAM" id="MobiDB-lite"/>
    </source>
</evidence>
<sequence length="132" mass="15023">MKQFMILVALIAGVNIASAQQRGGFQKDPEARAKAQVEKLEKELSLKPEQKDSIHVWILSQAQEQQAAFKAAGQDRSQLRADRKARHELTDSKISAILDDTQKQKYAELKEERLNKMEARAEKGNRPRGKRK</sequence>
<comment type="caution">
    <text evidence="3">The sequence shown here is derived from an EMBL/GenBank/DDBJ whole genome shotgun (WGS) entry which is preliminary data.</text>
</comment>
<evidence type="ECO:0000256" key="2">
    <source>
        <dbReference type="SAM" id="SignalP"/>
    </source>
</evidence>
<evidence type="ECO:0000313" key="4">
    <source>
        <dbReference type="Proteomes" id="UP001597393"/>
    </source>
</evidence>
<dbReference type="RefSeq" id="WP_380868064.1">
    <property type="nucleotide sequence ID" value="NZ_JBHUMA010000004.1"/>
</dbReference>
<protein>
    <recommendedName>
        <fullName evidence="5">LTXXQ motif family protein</fullName>
    </recommendedName>
</protein>
<feature type="signal peptide" evidence="2">
    <location>
        <begin position="1"/>
        <end position="19"/>
    </location>
</feature>
<keyword evidence="4" id="KW-1185">Reference proteome</keyword>
<dbReference type="Proteomes" id="UP001597393">
    <property type="component" value="Unassembled WGS sequence"/>
</dbReference>
<keyword evidence="2" id="KW-0732">Signal</keyword>
<feature type="chain" id="PRO_5045773011" description="LTXXQ motif family protein" evidence="2">
    <location>
        <begin position="20"/>
        <end position="132"/>
    </location>
</feature>
<evidence type="ECO:0008006" key="5">
    <source>
        <dbReference type="Google" id="ProtNLM"/>
    </source>
</evidence>
<organism evidence="3 4">
    <name type="scientific">Sphingobacterium corticis</name>
    <dbReference type="NCBI Taxonomy" id="1812823"/>
    <lineage>
        <taxon>Bacteria</taxon>
        <taxon>Pseudomonadati</taxon>
        <taxon>Bacteroidota</taxon>
        <taxon>Sphingobacteriia</taxon>
        <taxon>Sphingobacteriales</taxon>
        <taxon>Sphingobacteriaceae</taxon>
        <taxon>Sphingobacterium</taxon>
    </lineage>
</organism>
<dbReference type="EMBL" id="JBHUMA010000004">
    <property type="protein sequence ID" value="MFD2598286.1"/>
    <property type="molecule type" value="Genomic_DNA"/>
</dbReference>
<accession>A0ABW5NHW1</accession>
<evidence type="ECO:0000313" key="3">
    <source>
        <dbReference type="EMBL" id="MFD2598286.1"/>
    </source>
</evidence>
<feature type="compositionally biased region" description="Basic and acidic residues" evidence="1">
    <location>
        <begin position="111"/>
        <end position="125"/>
    </location>
</feature>